<name>A0A5N6SKF1_ASPPS</name>
<dbReference type="GeneID" id="43635685"/>
<proteinExistence type="predicted"/>
<reference evidence="1 2" key="1">
    <citation type="submission" date="2019-04" db="EMBL/GenBank/DDBJ databases">
        <title>Friends and foes A comparative genomics study of 23 Aspergillus species from section Flavi.</title>
        <authorList>
            <consortium name="DOE Joint Genome Institute"/>
            <person name="Kjaerbolling I."/>
            <person name="Vesth T."/>
            <person name="Frisvad J.C."/>
            <person name="Nybo J.L."/>
            <person name="Theobald S."/>
            <person name="Kildgaard S."/>
            <person name="Isbrandt T."/>
            <person name="Kuo A."/>
            <person name="Sato A."/>
            <person name="Lyhne E.K."/>
            <person name="Kogle M.E."/>
            <person name="Wiebenga A."/>
            <person name="Kun R.S."/>
            <person name="Lubbers R.J."/>
            <person name="Makela M.R."/>
            <person name="Barry K."/>
            <person name="Chovatia M."/>
            <person name="Clum A."/>
            <person name="Daum C."/>
            <person name="Haridas S."/>
            <person name="He G."/>
            <person name="LaButti K."/>
            <person name="Lipzen A."/>
            <person name="Mondo S."/>
            <person name="Riley R."/>
            <person name="Salamov A."/>
            <person name="Simmons B.A."/>
            <person name="Magnuson J.K."/>
            <person name="Henrissat B."/>
            <person name="Mortensen U.H."/>
            <person name="Larsen T.O."/>
            <person name="Devries R.P."/>
            <person name="Grigoriev I.V."/>
            <person name="Machida M."/>
            <person name="Baker S.E."/>
            <person name="Andersen M.R."/>
        </authorList>
    </citation>
    <scope>NUCLEOTIDE SEQUENCE [LARGE SCALE GENOMIC DNA]</scope>
    <source>
        <strain evidence="1 2">CBS 117625</strain>
    </source>
</reference>
<organism evidence="1 2">
    <name type="scientific">Aspergillus pseudotamarii</name>
    <dbReference type="NCBI Taxonomy" id="132259"/>
    <lineage>
        <taxon>Eukaryota</taxon>
        <taxon>Fungi</taxon>
        <taxon>Dikarya</taxon>
        <taxon>Ascomycota</taxon>
        <taxon>Pezizomycotina</taxon>
        <taxon>Eurotiomycetes</taxon>
        <taxon>Eurotiomycetidae</taxon>
        <taxon>Eurotiales</taxon>
        <taxon>Aspergillaceae</taxon>
        <taxon>Aspergillus</taxon>
        <taxon>Aspergillus subgen. Circumdati</taxon>
    </lineage>
</organism>
<sequence>MCVSRGTIMCSGVSNRVVISEMQGDWMTSGNNKHDYEEFLEGRGQLPRGVMAVFIMSTPFDVSGNDREFRSREKTNLQIIRQGFPEFPSSMDPPPVIVVDEAPLCVRVRVRKGRCHTRDMPSEKIKMSIALIDGDPRTEFKGGWAPTMVCRSQAKRSGGLAWGFSFWLFQVFCTSI</sequence>
<protein>
    <submittedName>
        <fullName evidence="1">Uncharacterized protein</fullName>
    </submittedName>
</protein>
<dbReference type="Proteomes" id="UP000325672">
    <property type="component" value="Unassembled WGS sequence"/>
</dbReference>
<gene>
    <name evidence="1" type="ORF">BDV38DRAFT_143160</name>
</gene>
<dbReference type="AlphaFoldDB" id="A0A5N6SKF1"/>
<evidence type="ECO:0000313" key="1">
    <source>
        <dbReference type="EMBL" id="KAE8135162.1"/>
    </source>
</evidence>
<accession>A0A5N6SKF1</accession>
<dbReference type="RefSeq" id="XP_031911225.1">
    <property type="nucleotide sequence ID" value="XM_032051475.1"/>
</dbReference>
<dbReference type="EMBL" id="ML743596">
    <property type="protein sequence ID" value="KAE8135162.1"/>
    <property type="molecule type" value="Genomic_DNA"/>
</dbReference>
<keyword evidence="2" id="KW-1185">Reference proteome</keyword>
<evidence type="ECO:0000313" key="2">
    <source>
        <dbReference type="Proteomes" id="UP000325672"/>
    </source>
</evidence>